<organism evidence="7 8">
    <name type="scientific">Nosema granulosis</name>
    <dbReference type="NCBI Taxonomy" id="83296"/>
    <lineage>
        <taxon>Eukaryota</taxon>
        <taxon>Fungi</taxon>
        <taxon>Fungi incertae sedis</taxon>
        <taxon>Microsporidia</taxon>
        <taxon>Nosematidae</taxon>
        <taxon>Nosema</taxon>
    </lineage>
</organism>
<dbReference type="GO" id="GO:0006325">
    <property type="term" value="P:chromatin organization"/>
    <property type="evidence" value="ECO:0007669"/>
    <property type="project" value="UniProtKB-KW"/>
</dbReference>
<proteinExistence type="inferred from homology"/>
<dbReference type="Proteomes" id="UP000740883">
    <property type="component" value="Unassembled WGS sequence"/>
</dbReference>
<evidence type="ECO:0000256" key="4">
    <source>
        <dbReference type="ARBA" id="ARBA00023015"/>
    </source>
</evidence>
<accession>A0A9P6GZE5</accession>
<dbReference type="PANTHER" id="PTHR13581">
    <property type="entry name" value="MRG-BINDING PROTEIN"/>
    <property type="match status" value="1"/>
</dbReference>
<name>A0A9P6GZE5_9MICR</name>
<keyword evidence="6" id="KW-0539">Nucleus</keyword>
<comment type="subcellular location">
    <subcellularLocation>
        <location evidence="1">Nucleus</location>
    </subcellularLocation>
</comment>
<evidence type="ECO:0000313" key="8">
    <source>
        <dbReference type="Proteomes" id="UP000740883"/>
    </source>
</evidence>
<dbReference type="GO" id="GO:0005634">
    <property type="term" value="C:nucleus"/>
    <property type="evidence" value="ECO:0007669"/>
    <property type="project" value="UniProtKB-SubCell"/>
</dbReference>
<dbReference type="InterPro" id="IPR012423">
    <property type="entry name" value="Eaf7/MRGBP"/>
</dbReference>
<keyword evidence="3" id="KW-0156">Chromatin regulator</keyword>
<dbReference type="EMBL" id="SBJO01000262">
    <property type="protein sequence ID" value="KAF9761745.1"/>
    <property type="molecule type" value="Genomic_DNA"/>
</dbReference>
<evidence type="ECO:0000256" key="3">
    <source>
        <dbReference type="ARBA" id="ARBA00022853"/>
    </source>
</evidence>
<reference evidence="7 8" key="1">
    <citation type="journal article" date="2020" name="Genome Biol. Evol.">
        <title>Comparative genomics of strictly vertically transmitted, feminizing microsporidia endosymbionts of amphipod crustaceans.</title>
        <authorList>
            <person name="Cormier A."/>
            <person name="Chebbi M.A."/>
            <person name="Giraud I."/>
            <person name="Wattier R."/>
            <person name="Teixeira M."/>
            <person name="Gilbert C."/>
            <person name="Rigaud T."/>
            <person name="Cordaux R."/>
        </authorList>
    </citation>
    <scope>NUCLEOTIDE SEQUENCE [LARGE SCALE GENOMIC DNA]</scope>
    <source>
        <strain evidence="7 8">Ou3-Ou53</strain>
    </source>
</reference>
<keyword evidence="4" id="KW-0805">Transcription regulation</keyword>
<dbReference type="PANTHER" id="PTHR13581:SF5">
    <property type="entry name" value="MRG_MORF4L-BINDING PROTEIN"/>
    <property type="match status" value="1"/>
</dbReference>
<dbReference type="Pfam" id="PF07904">
    <property type="entry name" value="Eaf7"/>
    <property type="match status" value="1"/>
</dbReference>
<sequence length="123" mass="14271">MSPTRYLCATVLDLVSELLYIEKKKYNKEYTSKAPLKAMSHVKKVNITDVNIKIRILKALATYKPFGMFKHFVMLKVLRNLKQPNAISAGDIWKFLDERYGIENLDRCINNTYDVGKFSYDGI</sequence>
<keyword evidence="8" id="KW-1185">Reference proteome</keyword>
<keyword evidence="5" id="KW-0804">Transcription</keyword>
<gene>
    <name evidence="7" type="primary">EAF7</name>
    <name evidence="7" type="ORF">NGRA_2420</name>
</gene>
<evidence type="ECO:0000256" key="6">
    <source>
        <dbReference type="ARBA" id="ARBA00023242"/>
    </source>
</evidence>
<evidence type="ECO:0000256" key="5">
    <source>
        <dbReference type="ARBA" id="ARBA00023163"/>
    </source>
</evidence>
<comment type="similarity">
    <text evidence="2">Belongs to the EAF7 family.</text>
</comment>
<comment type="caution">
    <text evidence="7">The sequence shown here is derived from an EMBL/GenBank/DDBJ whole genome shotgun (WGS) entry which is preliminary data.</text>
</comment>
<evidence type="ECO:0000256" key="1">
    <source>
        <dbReference type="ARBA" id="ARBA00004123"/>
    </source>
</evidence>
<protein>
    <submittedName>
        <fullName evidence="7">Chromatin modification-related protein EAF7</fullName>
    </submittedName>
</protein>
<dbReference type="GO" id="GO:0006357">
    <property type="term" value="P:regulation of transcription by RNA polymerase II"/>
    <property type="evidence" value="ECO:0007669"/>
    <property type="project" value="TreeGrafter"/>
</dbReference>
<dbReference type="AlphaFoldDB" id="A0A9P6GZE5"/>
<evidence type="ECO:0000313" key="7">
    <source>
        <dbReference type="EMBL" id="KAF9761745.1"/>
    </source>
</evidence>
<dbReference type="GO" id="GO:0035267">
    <property type="term" value="C:NuA4 histone acetyltransferase complex"/>
    <property type="evidence" value="ECO:0007669"/>
    <property type="project" value="TreeGrafter"/>
</dbReference>
<dbReference type="OrthoDB" id="2191697at2759"/>
<evidence type="ECO:0000256" key="2">
    <source>
        <dbReference type="ARBA" id="ARBA00007117"/>
    </source>
</evidence>